<feature type="transmembrane region" description="Helical" evidence="1">
    <location>
        <begin position="239"/>
        <end position="263"/>
    </location>
</feature>
<dbReference type="EMBL" id="JBHSGQ010000003">
    <property type="protein sequence ID" value="MFC4725049.1"/>
    <property type="molecule type" value="Genomic_DNA"/>
</dbReference>
<reference evidence="3" key="1">
    <citation type="journal article" date="2019" name="Int. J. Syst. Evol. Microbiol.">
        <title>The Global Catalogue of Microorganisms (GCM) 10K type strain sequencing project: providing services to taxonomists for standard genome sequencing and annotation.</title>
        <authorList>
            <consortium name="The Broad Institute Genomics Platform"/>
            <consortium name="The Broad Institute Genome Sequencing Center for Infectious Disease"/>
            <person name="Wu L."/>
            <person name="Ma J."/>
        </authorList>
    </citation>
    <scope>NUCLEOTIDE SEQUENCE [LARGE SCALE GENOMIC DNA]</scope>
    <source>
        <strain evidence="3">CCUG 62981</strain>
    </source>
</reference>
<evidence type="ECO:0000313" key="3">
    <source>
        <dbReference type="Proteomes" id="UP001596024"/>
    </source>
</evidence>
<proteinExistence type="predicted"/>
<keyword evidence="1" id="KW-0472">Membrane</keyword>
<protein>
    <submittedName>
        <fullName evidence="2">Uncharacterized protein</fullName>
    </submittedName>
</protein>
<name>A0ABV9NC13_9PROT</name>
<keyword evidence="1" id="KW-1133">Transmembrane helix</keyword>
<feature type="transmembrane region" description="Helical" evidence="1">
    <location>
        <begin position="20"/>
        <end position="45"/>
    </location>
</feature>
<feature type="transmembrane region" description="Helical" evidence="1">
    <location>
        <begin position="203"/>
        <end position="227"/>
    </location>
</feature>
<accession>A0ABV9NC13</accession>
<feature type="transmembrane region" description="Helical" evidence="1">
    <location>
        <begin position="57"/>
        <end position="80"/>
    </location>
</feature>
<organism evidence="2 3">
    <name type="scientific">Glycocaulis abyssi</name>
    <dbReference type="NCBI Taxonomy" id="1433403"/>
    <lineage>
        <taxon>Bacteria</taxon>
        <taxon>Pseudomonadati</taxon>
        <taxon>Pseudomonadota</taxon>
        <taxon>Alphaproteobacteria</taxon>
        <taxon>Maricaulales</taxon>
        <taxon>Maricaulaceae</taxon>
        <taxon>Glycocaulis</taxon>
    </lineage>
</organism>
<gene>
    <name evidence="2" type="ORF">ACFPB0_07090</name>
</gene>
<sequence length="307" mass="33947">MFEGIKNAGALFAVIARIPLRYPVMIAPLLLVWCIYAPVTAYLYFQFPWNETPLPAALALTFATLFLFSYVISLAAFVLLEQIRIIENGGEPGLLWPFFTAFWNSVRSLHVTLVWALLWFILTIAEAALRPKQEGHAQEPTAENIARLFSGADNTSSIGALFDALNKGVRMIAFLIYPAVAWERHAQPIRRGLAVGRAHKIEFATGFVLSGLAAGVVFVPPVIVFILNDQTDVPFPDWIWFSVIVYCALAWSFTVLLEQLFAAELYLWDMKWRQACEAAAAAGKPAPPLSAVPRPSILDGKADLLPG</sequence>
<evidence type="ECO:0000313" key="2">
    <source>
        <dbReference type="EMBL" id="MFC4725049.1"/>
    </source>
</evidence>
<comment type="caution">
    <text evidence="2">The sequence shown here is derived from an EMBL/GenBank/DDBJ whole genome shotgun (WGS) entry which is preliminary data.</text>
</comment>
<keyword evidence="1" id="KW-0812">Transmembrane</keyword>
<evidence type="ECO:0000256" key="1">
    <source>
        <dbReference type="SAM" id="Phobius"/>
    </source>
</evidence>
<dbReference type="Proteomes" id="UP001596024">
    <property type="component" value="Unassembled WGS sequence"/>
</dbReference>
<dbReference type="RefSeq" id="WP_371392302.1">
    <property type="nucleotide sequence ID" value="NZ_CP163421.1"/>
</dbReference>
<keyword evidence="3" id="KW-1185">Reference proteome</keyword>